<dbReference type="GO" id="GO:0000701">
    <property type="term" value="F:purine-specific mismatch base pair DNA N-glycosylase activity"/>
    <property type="evidence" value="ECO:0007669"/>
    <property type="project" value="UniProtKB-EC"/>
</dbReference>
<evidence type="ECO:0000256" key="1">
    <source>
        <dbReference type="ARBA" id="ARBA00000843"/>
    </source>
</evidence>
<dbReference type="CDD" id="cd00056">
    <property type="entry name" value="ENDO3c"/>
    <property type="match status" value="1"/>
</dbReference>
<dbReference type="GO" id="GO:0035485">
    <property type="term" value="F:adenine/guanine mispair binding"/>
    <property type="evidence" value="ECO:0007669"/>
    <property type="project" value="TreeGrafter"/>
</dbReference>
<evidence type="ECO:0000256" key="6">
    <source>
        <dbReference type="ARBA" id="ARBA00022485"/>
    </source>
</evidence>
<dbReference type="InterPro" id="IPR023170">
    <property type="entry name" value="HhH_base_excis_C"/>
</dbReference>
<dbReference type="Gene3D" id="1.10.340.30">
    <property type="entry name" value="Hypothetical protein, domain 2"/>
    <property type="match status" value="1"/>
</dbReference>
<reference evidence="17" key="1">
    <citation type="journal article" date="2022" name="Front. Microbiol.">
        <title>New perspectives on an old grouping: The genomic and phenotypic variability of Oxalobacter formigenes and the implications for calcium oxalate stone prevention.</title>
        <authorList>
            <person name="Chmiel J.A."/>
            <person name="Carr C."/>
            <person name="Stuivenberg G.A."/>
            <person name="Venema R."/>
            <person name="Chanyi R.M."/>
            <person name="Al K.F."/>
            <person name="Giguere D."/>
            <person name="Say H."/>
            <person name="Akouris P.P."/>
            <person name="Dominguez Romero S.A."/>
            <person name="Kwong A."/>
            <person name="Tai V."/>
            <person name="Koval S.F."/>
            <person name="Razvi H."/>
            <person name="Bjazevic J."/>
            <person name="Burton J.P."/>
        </authorList>
    </citation>
    <scope>NUCLEOTIDE SEQUENCE</scope>
    <source>
        <strain evidence="17">HOxNP-1</strain>
    </source>
</reference>
<accession>A0A9E9LFF2</accession>
<keyword evidence="10 14" id="KW-0408">Iron</keyword>
<dbReference type="FunFam" id="1.10.340.30:FF:000002">
    <property type="entry name" value="Adenine DNA glycosylase"/>
    <property type="match status" value="1"/>
</dbReference>
<evidence type="ECO:0000313" key="17">
    <source>
        <dbReference type="EMBL" id="WAV97107.1"/>
    </source>
</evidence>
<dbReference type="Gene3D" id="1.10.1670.10">
    <property type="entry name" value="Helix-hairpin-Helix base-excision DNA repair enzymes (C-terminal)"/>
    <property type="match status" value="1"/>
</dbReference>
<keyword evidence="18" id="KW-1185">Reference proteome</keyword>
<keyword evidence="13 14" id="KW-0326">Glycosidase</keyword>
<feature type="domain" description="HhH-GPD" evidence="15">
    <location>
        <begin position="44"/>
        <end position="195"/>
    </location>
</feature>
<dbReference type="InterPro" id="IPR000445">
    <property type="entry name" value="HhH_motif"/>
</dbReference>
<keyword evidence="11" id="KW-0411">Iron-sulfur</keyword>
<evidence type="ECO:0000259" key="15">
    <source>
        <dbReference type="SMART" id="SM00478"/>
    </source>
</evidence>
<organism evidence="16">
    <name type="scientific">Oxalobacter aliiformigenes</name>
    <dbReference type="NCBI Taxonomy" id="2946593"/>
    <lineage>
        <taxon>Bacteria</taxon>
        <taxon>Pseudomonadati</taxon>
        <taxon>Pseudomonadota</taxon>
        <taxon>Betaproteobacteria</taxon>
        <taxon>Burkholderiales</taxon>
        <taxon>Oxalobacteraceae</taxon>
        <taxon>Oxalobacter</taxon>
    </lineage>
</organism>
<evidence type="ECO:0000256" key="14">
    <source>
        <dbReference type="RuleBase" id="RU365096"/>
    </source>
</evidence>
<dbReference type="SMART" id="SM00478">
    <property type="entry name" value="ENDO3c"/>
    <property type="match status" value="1"/>
</dbReference>
<protein>
    <recommendedName>
        <fullName evidence="5 14">Adenine DNA glycosylase</fullName>
        <ecNumber evidence="4 14">3.2.2.31</ecNumber>
    </recommendedName>
</protein>
<dbReference type="InterPro" id="IPR005760">
    <property type="entry name" value="A/G_AdeGlyc_MutY"/>
</dbReference>
<evidence type="ECO:0000256" key="8">
    <source>
        <dbReference type="ARBA" id="ARBA00022763"/>
    </source>
</evidence>
<reference evidence="16" key="2">
    <citation type="journal article" date="2022" name="Front. Microbiol.">
        <title>New perspectives on an old grouping: The genomic and phenotypic variability of Oxalobacter formigenes and the implications for calcium oxalate stone prevention.</title>
        <authorList>
            <person name="Chmiel J.A."/>
            <person name="Carr C."/>
            <person name="Stuivenberg G.A."/>
            <person name="Venema R."/>
            <person name="Chanyi R.M."/>
            <person name="Al K.F."/>
            <person name="Giguere D."/>
            <person name="Say H."/>
            <person name="Akouris P.P."/>
            <person name="Dominguez Romero S.A."/>
            <person name="Kwong A."/>
            <person name="Tai V."/>
            <person name="Koval S.F."/>
            <person name="Razvi H."/>
            <person name="Bjazevic J."/>
            <person name="Burton J.P."/>
        </authorList>
    </citation>
    <scope>NUCLEOTIDE SEQUENCE</scope>
    <source>
        <strain evidence="16">OxK</strain>
    </source>
</reference>
<dbReference type="Pfam" id="PF14815">
    <property type="entry name" value="NUDIX_4"/>
    <property type="match status" value="1"/>
</dbReference>
<dbReference type="GO" id="GO:0046872">
    <property type="term" value="F:metal ion binding"/>
    <property type="evidence" value="ECO:0007669"/>
    <property type="project" value="UniProtKB-UniRule"/>
</dbReference>
<dbReference type="Pfam" id="PF00730">
    <property type="entry name" value="HhH-GPD"/>
    <property type="match status" value="1"/>
</dbReference>
<dbReference type="InterPro" id="IPR029119">
    <property type="entry name" value="MutY_C"/>
</dbReference>
<dbReference type="NCBIfam" id="TIGR01084">
    <property type="entry name" value="mutY"/>
    <property type="match status" value="1"/>
</dbReference>
<keyword evidence="7" id="KW-0479">Metal-binding</keyword>
<evidence type="ECO:0000313" key="16">
    <source>
        <dbReference type="EMBL" id="WAV91323.1"/>
    </source>
</evidence>
<dbReference type="Pfam" id="PF00633">
    <property type="entry name" value="HHH"/>
    <property type="match status" value="1"/>
</dbReference>
<evidence type="ECO:0000256" key="4">
    <source>
        <dbReference type="ARBA" id="ARBA00012045"/>
    </source>
</evidence>
<evidence type="ECO:0000256" key="10">
    <source>
        <dbReference type="ARBA" id="ARBA00023004"/>
    </source>
</evidence>
<evidence type="ECO:0000256" key="2">
    <source>
        <dbReference type="ARBA" id="ARBA00002933"/>
    </source>
</evidence>
<comment type="function">
    <text evidence="2">Adenine glycosylase active on G-A mispairs. MutY also corrects error-prone DNA synthesis past GO lesions which are due to the oxidatively damaged form of guanine: 7,8-dihydro-8-oxoguanine (8-oxo-dGTP).</text>
</comment>
<dbReference type="GO" id="GO:0006284">
    <property type="term" value="P:base-excision repair"/>
    <property type="evidence" value="ECO:0007669"/>
    <property type="project" value="UniProtKB-UniRule"/>
</dbReference>
<keyword evidence="6" id="KW-0004">4Fe-4S</keyword>
<comment type="catalytic activity">
    <reaction evidence="1 14">
        <text>Hydrolyzes free adenine bases from 7,8-dihydro-8-oxoguanine:adenine mismatched double-stranded DNA, leaving an apurinic site.</text>
        <dbReference type="EC" id="3.2.2.31"/>
    </reaction>
</comment>
<evidence type="ECO:0000256" key="13">
    <source>
        <dbReference type="ARBA" id="ARBA00023295"/>
    </source>
</evidence>
<dbReference type="GO" id="GO:0051539">
    <property type="term" value="F:4 iron, 4 sulfur cluster binding"/>
    <property type="evidence" value="ECO:0007669"/>
    <property type="project" value="UniProtKB-UniRule"/>
</dbReference>
<dbReference type="GO" id="GO:0006298">
    <property type="term" value="P:mismatch repair"/>
    <property type="evidence" value="ECO:0007669"/>
    <property type="project" value="TreeGrafter"/>
</dbReference>
<dbReference type="GO" id="GO:0032357">
    <property type="term" value="F:oxidized purine DNA binding"/>
    <property type="evidence" value="ECO:0007669"/>
    <property type="project" value="TreeGrafter"/>
</dbReference>
<keyword evidence="9" id="KW-0378">Hydrolase</keyword>
<dbReference type="InterPro" id="IPR003265">
    <property type="entry name" value="HhH-GPD_domain"/>
</dbReference>
<dbReference type="PANTHER" id="PTHR42944:SF1">
    <property type="entry name" value="ADENINE DNA GLYCOSYLASE"/>
    <property type="match status" value="1"/>
</dbReference>
<dbReference type="EMBL" id="CP098251">
    <property type="protein sequence ID" value="WAV91323.1"/>
    <property type="molecule type" value="Genomic_DNA"/>
</dbReference>
<dbReference type="SUPFAM" id="SSF48150">
    <property type="entry name" value="DNA-glycosylase"/>
    <property type="match status" value="1"/>
</dbReference>
<comment type="cofactor">
    <cofactor evidence="14">
        <name>[4Fe-4S] cluster</name>
        <dbReference type="ChEBI" id="CHEBI:49883"/>
    </cofactor>
    <text evidence="14">Binds 1 [4Fe-4S] cluster.</text>
</comment>
<evidence type="ECO:0000256" key="11">
    <source>
        <dbReference type="ARBA" id="ARBA00023014"/>
    </source>
</evidence>
<dbReference type="GO" id="GO:0034039">
    <property type="term" value="F:8-oxo-7,8-dihydroguanine DNA N-glycosylase activity"/>
    <property type="evidence" value="ECO:0007669"/>
    <property type="project" value="TreeGrafter"/>
</dbReference>
<dbReference type="CDD" id="cd03431">
    <property type="entry name" value="NUDIX_DNA_Glycosylase_C-MutY"/>
    <property type="match status" value="1"/>
</dbReference>
<evidence type="ECO:0000256" key="7">
    <source>
        <dbReference type="ARBA" id="ARBA00022723"/>
    </source>
</evidence>
<dbReference type="PANTHER" id="PTHR42944">
    <property type="entry name" value="ADENINE DNA GLYCOSYLASE"/>
    <property type="match status" value="1"/>
</dbReference>
<proteinExistence type="inferred from homology"/>
<evidence type="ECO:0000256" key="3">
    <source>
        <dbReference type="ARBA" id="ARBA00008343"/>
    </source>
</evidence>
<dbReference type="EC" id="3.2.2.31" evidence="4 14"/>
<dbReference type="InterPro" id="IPR015797">
    <property type="entry name" value="NUDIX_hydrolase-like_dom_sf"/>
</dbReference>
<dbReference type="SUPFAM" id="SSF55811">
    <property type="entry name" value="Nudix"/>
    <property type="match status" value="1"/>
</dbReference>
<dbReference type="Proteomes" id="UP001164819">
    <property type="component" value="Chromosome"/>
</dbReference>
<gene>
    <name evidence="16" type="primary">mutY</name>
    <name evidence="17" type="ORF">NB645_10040</name>
    <name evidence="16" type="ORF">NB646_00710</name>
</gene>
<evidence type="ECO:0000256" key="9">
    <source>
        <dbReference type="ARBA" id="ARBA00022801"/>
    </source>
</evidence>
<dbReference type="Gene3D" id="3.90.79.10">
    <property type="entry name" value="Nucleoside Triphosphate Pyrophosphohydrolase"/>
    <property type="match status" value="1"/>
</dbReference>
<keyword evidence="8 14" id="KW-0227">DNA damage</keyword>
<evidence type="ECO:0000256" key="5">
    <source>
        <dbReference type="ARBA" id="ARBA00022023"/>
    </source>
</evidence>
<evidence type="ECO:0000256" key="12">
    <source>
        <dbReference type="ARBA" id="ARBA00023204"/>
    </source>
</evidence>
<dbReference type="InterPro" id="IPR011257">
    <property type="entry name" value="DNA_glycosylase"/>
</dbReference>
<keyword evidence="12" id="KW-0234">DNA repair</keyword>
<dbReference type="RefSeq" id="WP_269264578.1">
    <property type="nucleotide sequence ID" value="NZ_CP098248.1"/>
</dbReference>
<dbReference type="Proteomes" id="UP001164794">
    <property type="component" value="Chromosome"/>
</dbReference>
<sequence>MKRLNCSDTSFAETLVAWQKRHGRHSLPWQNTRDAYRIWLSEIMLQQTQVATVIPYYLRFLESFPDVFTLAVCPLDEVMKYWSGLGYYSRARNLHKCAQIVVREYGGEFPADPAVLEKLPGIGKSTAAAIAVFSSGVRAAILDGNVVRVFSRVFGITDSPEGKEGKKRLWKLAYKLLPETDLEAYTQGLMDLGATVCVRSKPDCVRCPFTGNCVALSENRIAELPVRKVKKAVPEKKVIMLVLQSNGQVLFEKRPESGIWGGLYSLPEKEWPADNESASSAVVLDELKFMASSFGDVVSMEYLDPFVHIFSHFRLLITPCVIELSRQNQRVAEHACLWYDIEKLDDAPVPAPVRKLLSTSLRQQRLKLSESPAVSPVSTPDAG</sequence>
<dbReference type="InterPro" id="IPR044298">
    <property type="entry name" value="MIG/MutY"/>
</dbReference>
<dbReference type="EMBL" id="CP098248">
    <property type="protein sequence ID" value="WAV97107.1"/>
    <property type="molecule type" value="Genomic_DNA"/>
</dbReference>
<comment type="similarity">
    <text evidence="3 14">Belongs to the Nth/MutY family.</text>
</comment>
<evidence type="ECO:0000313" key="18">
    <source>
        <dbReference type="Proteomes" id="UP001164794"/>
    </source>
</evidence>
<name>A0A9E9LFF2_9BURK</name>
<dbReference type="AlphaFoldDB" id="A0A9E9LFF2"/>